<dbReference type="InterPro" id="IPR016040">
    <property type="entry name" value="NAD(P)-bd_dom"/>
</dbReference>
<dbReference type="Pfam" id="PF07883">
    <property type="entry name" value="Cupin_2"/>
    <property type="match status" value="1"/>
</dbReference>
<organism evidence="3 4">
    <name type="scientific">Reticulibacter mediterranei</name>
    <dbReference type="NCBI Taxonomy" id="2778369"/>
    <lineage>
        <taxon>Bacteria</taxon>
        <taxon>Bacillati</taxon>
        <taxon>Chloroflexota</taxon>
        <taxon>Ktedonobacteria</taxon>
        <taxon>Ktedonobacterales</taxon>
        <taxon>Reticulibacteraceae</taxon>
        <taxon>Reticulibacter</taxon>
    </lineage>
</organism>
<dbReference type="Gene3D" id="2.60.120.10">
    <property type="entry name" value="Jelly Rolls"/>
    <property type="match status" value="1"/>
</dbReference>
<name>A0A8J3N9A5_9CHLR</name>
<evidence type="ECO:0000313" key="3">
    <source>
        <dbReference type="EMBL" id="GHP00554.1"/>
    </source>
</evidence>
<dbReference type="EMBL" id="BNJK01000002">
    <property type="protein sequence ID" value="GHP00554.1"/>
    <property type="molecule type" value="Genomic_DNA"/>
</dbReference>
<dbReference type="SUPFAM" id="SSF51182">
    <property type="entry name" value="RmlC-like cupins"/>
    <property type="match status" value="1"/>
</dbReference>
<dbReference type="PANTHER" id="PTHR38599:SF1">
    <property type="entry name" value="CUPIN DOMAIN PROTEIN (AFU_ORTHOLOGUE AFUA_3G13620)"/>
    <property type="match status" value="1"/>
</dbReference>
<sequence>MANVLVTGGTGGLGRAVVAQLLAQRHIPRVLSRQTSPDLLPGAETLTGDLTAGSGLREAVKGVDAIIHCASSPKAPLATDIGGTRMLVQAARESGSPHFISVSIVGVDRSPAPYYRAKHEAELLIAQAKLPWSLVRATQFHSFGLRLLQSLGTDTLNVIPVPPNTRLQTIATEEVAERLVALVEHGATQQIEEMGGPQVLTLEEMVQSYLRERGRKASLRSVELPNSLFAAFRSDEPPSPAPVRGKQTWDEFVRSWYRERDGYPAPKAQVPILMEKMVQVHDPVQVSVLTVTLDPGVQGAPPHRHPGPVFGYVVEGEILFEMRGHAPRIYKQGEVFYEPYNCLHLLANNPSPFRRAVFVAVLLGEPSQPILTPVHLQAGTNDPVDNCLGACS</sequence>
<dbReference type="Gene3D" id="3.40.50.720">
    <property type="entry name" value="NAD(P)-binding Rossmann-like Domain"/>
    <property type="match status" value="1"/>
</dbReference>
<keyword evidence="4" id="KW-1185">Reference proteome</keyword>
<dbReference type="AlphaFoldDB" id="A0A8J3N9A5"/>
<proteinExistence type="predicted"/>
<dbReference type="InterPro" id="IPR036291">
    <property type="entry name" value="NAD(P)-bd_dom_sf"/>
</dbReference>
<dbReference type="SUPFAM" id="SSF51735">
    <property type="entry name" value="NAD(P)-binding Rossmann-fold domains"/>
    <property type="match status" value="1"/>
</dbReference>
<dbReference type="PANTHER" id="PTHR38599">
    <property type="entry name" value="CUPIN DOMAIN PROTEIN (AFU_ORTHOLOGUE AFUA_3G13620)"/>
    <property type="match status" value="1"/>
</dbReference>
<dbReference type="InterPro" id="IPR011051">
    <property type="entry name" value="RmlC_Cupin_sf"/>
</dbReference>
<dbReference type="InterPro" id="IPR013096">
    <property type="entry name" value="Cupin_2"/>
</dbReference>
<comment type="caution">
    <text evidence="3">The sequence shown here is derived from an EMBL/GenBank/DDBJ whole genome shotgun (WGS) entry which is preliminary data.</text>
</comment>
<evidence type="ECO:0000313" key="4">
    <source>
        <dbReference type="Proteomes" id="UP000597444"/>
    </source>
</evidence>
<evidence type="ECO:0008006" key="5">
    <source>
        <dbReference type="Google" id="ProtNLM"/>
    </source>
</evidence>
<evidence type="ECO:0000259" key="2">
    <source>
        <dbReference type="Pfam" id="PF13460"/>
    </source>
</evidence>
<feature type="domain" description="NAD(P)-binding" evidence="2">
    <location>
        <begin position="8"/>
        <end position="184"/>
    </location>
</feature>
<accession>A0A8J3N9A5</accession>
<dbReference type="RefSeq" id="WP_220211031.1">
    <property type="nucleotide sequence ID" value="NZ_BNJK01000002.1"/>
</dbReference>
<feature type="domain" description="Cupin type-2" evidence="1">
    <location>
        <begin position="290"/>
        <end position="349"/>
    </location>
</feature>
<dbReference type="CDD" id="cd02234">
    <property type="entry name" value="cupin_BLR7677-like"/>
    <property type="match status" value="1"/>
</dbReference>
<evidence type="ECO:0000259" key="1">
    <source>
        <dbReference type="Pfam" id="PF07883"/>
    </source>
</evidence>
<dbReference type="Pfam" id="PF13460">
    <property type="entry name" value="NAD_binding_10"/>
    <property type="match status" value="1"/>
</dbReference>
<dbReference type="InterPro" id="IPR014710">
    <property type="entry name" value="RmlC-like_jellyroll"/>
</dbReference>
<dbReference type="Proteomes" id="UP000597444">
    <property type="component" value="Unassembled WGS sequence"/>
</dbReference>
<protein>
    <recommendedName>
        <fullName evidence="5">Cupin domain-containing protein</fullName>
    </recommendedName>
</protein>
<reference evidence="3" key="1">
    <citation type="submission" date="2020-10" db="EMBL/GenBank/DDBJ databases">
        <title>Taxonomic study of unclassified bacteria belonging to the class Ktedonobacteria.</title>
        <authorList>
            <person name="Yabe S."/>
            <person name="Wang C.M."/>
            <person name="Zheng Y."/>
            <person name="Sakai Y."/>
            <person name="Cavaletti L."/>
            <person name="Monciardini P."/>
            <person name="Donadio S."/>
        </authorList>
    </citation>
    <scope>NUCLEOTIDE SEQUENCE</scope>
    <source>
        <strain evidence="3">ID150040</strain>
    </source>
</reference>
<gene>
    <name evidence="3" type="ORF">KSF_106010</name>
</gene>